<comment type="subcellular location">
    <subcellularLocation>
        <location evidence="1">Membrane</location>
        <topology evidence="1">Multi-pass membrane protein</topology>
    </subcellularLocation>
</comment>
<dbReference type="PANTHER" id="PTHR12570:SF9">
    <property type="entry name" value="MAGNESIUM TRANSPORTER NIPA8-RELATED"/>
    <property type="match status" value="1"/>
</dbReference>
<feature type="compositionally biased region" description="Acidic residues" evidence="5">
    <location>
        <begin position="476"/>
        <end position="493"/>
    </location>
</feature>
<keyword evidence="2 6" id="KW-0812">Transmembrane</keyword>
<keyword evidence="4 6" id="KW-0472">Membrane</keyword>
<dbReference type="GO" id="GO:0015095">
    <property type="term" value="F:magnesium ion transmembrane transporter activity"/>
    <property type="evidence" value="ECO:0007669"/>
    <property type="project" value="InterPro"/>
</dbReference>
<accession>A0A9W7GK94</accession>
<feature type="transmembrane region" description="Helical" evidence="6">
    <location>
        <begin position="250"/>
        <end position="272"/>
    </location>
</feature>
<evidence type="ECO:0000256" key="1">
    <source>
        <dbReference type="ARBA" id="ARBA00004141"/>
    </source>
</evidence>
<feature type="transmembrane region" description="Helical" evidence="6">
    <location>
        <begin position="218"/>
        <end position="238"/>
    </location>
</feature>
<feature type="region of interest" description="Disordered" evidence="5">
    <location>
        <begin position="391"/>
        <end position="410"/>
    </location>
</feature>
<reference evidence="8" key="1">
    <citation type="journal article" date="2023" name="Commun. Biol.">
        <title>Genome analysis of Parmales, the sister group of diatoms, reveals the evolutionary specialization of diatoms from phago-mixotrophs to photoautotrophs.</title>
        <authorList>
            <person name="Ban H."/>
            <person name="Sato S."/>
            <person name="Yoshikawa S."/>
            <person name="Yamada K."/>
            <person name="Nakamura Y."/>
            <person name="Ichinomiya M."/>
            <person name="Sato N."/>
            <person name="Blanc-Mathieu R."/>
            <person name="Endo H."/>
            <person name="Kuwata A."/>
            <person name="Ogata H."/>
        </authorList>
    </citation>
    <scope>NUCLEOTIDE SEQUENCE [LARGE SCALE GENOMIC DNA]</scope>
</reference>
<feature type="compositionally biased region" description="Basic and acidic residues" evidence="5">
    <location>
        <begin position="494"/>
        <end position="505"/>
    </location>
</feature>
<evidence type="ECO:0000313" key="7">
    <source>
        <dbReference type="EMBL" id="GMI46444.1"/>
    </source>
</evidence>
<protein>
    <recommendedName>
        <fullName evidence="9">Magnesium transporter</fullName>
    </recommendedName>
</protein>
<sequence>MGGSLWALGLVFGLFGSIGVNTGNNLQALGLHNLAEGEPNSKSKIWIIGTALFILASLANFAAFAFAPAALLASLEATQFASNILFGRFVLGSYVSRRMYAGTVCVCSCTVGVVLSFAFAETEEIEYGIDEIIDCFISTKYVVFLCFMAVLAVGLHKCTIYLRRLNQAAKIEGISKTNHDWRTTVEPITYACFSAIFGTQAVIFSKCLALLLKTGGAFSHWLIYLMLVGWLIFVYVWLTRMNDALGKYNALFIIPLLQANYILLAIINGGIFFDEFRGFKAGHWVIFSIGLIGIFLGLYLLRPAVEHDHAIDTAIAEHRETTLFIPEDVNIGSESSSSKRSGSRRKSLGGIARPPVDAPKKTKKSRLSVYMPVSSESAVANVEKLERATISEMRSSLSSPKTKSRRLSISGELASRNFDDEKKKKGPLAGLGNLQMKRVSLATRYTTATLIDAQITEEVHQKITLTRAASVIDQAVTEEEEEEHEDSDLDDDIETGKARDVHNQL</sequence>
<feature type="transmembrane region" description="Helical" evidence="6">
    <location>
        <begin position="99"/>
        <end position="120"/>
    </location>
</feature>
<organism evidence="7 8">
    <name type="scientific">Triparma columacea</name>
    <dbReference type="NCBI Taxonomy" id="722753"/>
    <lineage>
        <taxon>Eukaryota</taxon>
        <taxon>Sar</taxon>
        <taxon>Stramenopiles</taxon>
        <taxon>Ochrophyta</taxon>
        <taxon>Bolidophyceae</taxon>
        <taxon>Parmales</taxon>
        <taxon>Triparmaceae</taxon>
        <taxon>Triparma</taxon>
    </lineage>
</organism>
<gene>
    <name evidence="7" type="ORF">TrCOL_g919</name>
</gene>
<dbReference type="Proteomes" id="UP001165065">
    <property type="component" value="Unassembled WGS sequence"/>
</dbReference>
<dbReference type="Pfam" id="PF05653">
    <property type="entry name" value="Mg_trans_NIPA"/>
    <property type="match status" value="1"/>
</dbReference>
<feature type="transmembrane region" description="Helical" evidence="6">
    <location>
        <begin position="284"/>
        <end position="301"/>
    </location>
</feature>
<evidence type="ECO:0000256" key="3">
    <source>
        <dbReference type="ARBA" id="ARBA00022989"/>
    </source>
</evidence>
<evidence type="ECO:0008006" key="9">
    <source>
        <dbReference type="Google" id="ProtNLM"/>
    </source>
</evidence>
<comment type="caution">
    <text evidence="7">The sequence shown here is derived from an EMBL/GenBank/DDBJ whole genome shotgun (WGS) entry which is preliminary data.</text>
</comment>
<dbReference type="InterPro" id="IPR008521">
    <property type="entry name" value="Mg_trans_NIPA"/>
</dbReference>
<feature type="compositionally biased region" description="Polar residues" evidence="5">
    <location>
        <begin position="392"/>
        <end position="401"/>
    </location>
</feature>
<proteinExistence type="predicted"/>
<name>A0A9W7GK94_9STRA</name>
<dbReference type="OrthoDB" id="194714at2759"/>
<dbReference type="AlphaFoldDB" id="A0A9W7GK94"/>
<feature type="transmembrane region" description="Helical" evidence="6">
    <location>
        <begin position="140"/>
        <end position="162"/>
    </location>
</feature>
<evidence type="ECO:0000256" key="6">
    <source>
        <dbReference type="SAM" id="Phobius"/>
    </source>
</evidence>
<dbReference type="PANTHER" id="PTHR12570">
    <property type="match status" value="1"/>
</dbReference>
<evidence type="ECO:0000256" key="2">
    <source>
        <dbReference type="ARBA" id="ARBA00022692"/>
    </source>
</evidence>
<feature type="transmembrane region" description="Helical" evidence="6">
    <location>
        <begin position="45"/>
        <end position="78"/>
    </location>
</feature>
<dbReference type="EMBL" id="BRYA01000298">
    <property type="protein sequence ID" value="GMI46444.1"/>
    <property type="molecule type" value="Genomic_DNA"/>
</dbReference>
<evidence type="ECO:0000313" key="8">
    <source>
        <dbReference type="Proteomes" id="UP001165065"/>
    </source>
</evidence>
<keyword evidence="8" id="KW-1185">Reference proteome</keyword>
<keyword evidence="3 6" id="KW-1133">Transmembrane helix</keyword>
<dbReference type="GO" id="GO:0016020">
    <property type="term" value="C:membrane"/>
    <property type="evidence" value="ECO:0007669"/>
    <property type="project" value="UniProtKB-SubCell"/>
</dbReference>
<evidence type="ECO:0000256" key="4">
    <source>
        <dbReference type="ARBA" id="ARBA00023136"/>
    </source>
</evidence>
<evidence type="ECO:0000256" key="5">
    <source>
        <dbReference type="SAM" id="MobiDB-lite"/>
    </source>
</evidence>
<feature type="region of interest" description="Disordered" evidence="5">
    <location>
        <begin position="331"/>
        <end position="367"/>
    </location>
</feature>
<feature type="transmembrane region" description="Helical" evidence="6">
    <location>
        <begin position="188"/>
        <end position="212"/>
    </location>
</feature>
<feature type="region of interest" description="Disordered" evidence="5">
    <location>
        <begin position="474"/>
        <end position="505"/>
    </location>
</feature>